<feature type="domain" description="Major facilitator superfamily (MFS) profile" evidence="6">
    <location>
        <begin position="31"/>
        <end position="427"/>
    </location>
</feature>
<evidence type="ECO:0000256" key="1">
    <source>
        <dbReference type="ARBA" id="ARBA00004651"/>
    </source>
</evidence>
<dbReference type="GO" id="GO:0022857">
    <property type="term" value="F:transmembrane transporter activity"/>
    <property type="evidence" value="ECO:0007669"/>
    <property type="project" value="InterPro"/>
</dbReference>
<name>A0A076EM10_RHOOP</name>
<proteinExistence type="predicted"/>
<evidence type="ECO:0000256" key="4">
    <source>
        <dbReference type="ARBA" id="ARBA00023136"/>
    </source>
</evidence>
<evidence type="ECO:0000256" key="3">
    <source>
        <dbReference type="ARBA" id="ARBA00022989"/>
    </source>
</evidence>
<evidence type="ECO:0000313" key="8">
    <source>
        <dbReference type="Proteomes" id="UP000028488"/>
    </source>
</evidence>
<dbReference type="PROSITE" id="PS50850">
    <property type="entry name" value="MFS"/>
    <property type="match status" value="1"/>
</dbReference>
<feature type="transmembrane region" description="Helical" evidence="5">
    <location>
        <begin position="160"/>
        <end position="178"/>
    </location>
</feature>
<feature type="transmembrane region" description="Helical" evidence="5">
    <location>
        <begin position="403"/>
        <end position="423"/>
    </location>
</feature>
<dbReference type="InterPro" id="IPR005829">
    <property type="entry name" value="Sugar_transporter_CS"/>
</dbReference>
<organism evidence="7 8">
    <name type="scientific">Rhodococcus opacus</name>
    <name type="common">Nocardia opaca</name>
    <dbReference type="NCBI Taxonomy" id="37919"/>
    <lineage>
        <taxon>Bacteria</taxon>
        <taxon>Bacillati</taxon>
        <taxon>Actinomycetota</taxon>
        <taxon>Actinomycetes</taxon>
        <taxon>Mycobacteriales</taxon>
        <taxon>Nocardiaceae</taxon>
        <taxon>Rhodococcus</taxon>
    </lineage>
</organism>
<reference evidence="7 8" key="1">
    <citation type="submission" date="2014-07" db="EMBL/GenBank/DDBJ databases">
        <title>Genome Sequence of Rhodococcus opacus Strain R7, a Biodegrader of Mono- and Polycyclic Aromatic Hydrocarbons.</title>
        <authorList>
            <person name="Di Gennaro P."/>
            <person name="Zampolli J."/>
            <person name="Presti I."/>
            <person name="Cappelletti M."/>
            <person name="D'Ursi P."/>
            <person name="Orro A."/>
            <person name="Mezzelani A."/>
            <person name="Milanesi L."/>
        </authorList>
    </citation>
    <scope>NUCLEOTIDE SEQUENCE [LARGE SCALE GENOMIC DNA]</scope>
    <source>
        <strain evidence="7 8">R7</strain>
    </source>
</reference>
<gene>
    <name evidence="7" type="ORF">EP51_22035</name>
</gene>
<dbReference type="PANTHER" id="PTHR23528">
    <property type="match status" value="1"/>
</dbReference>
<dbReference type="Proteomes" id="UP000028488">
    <property type="component" value="Chromosome"/>
</dbReference>
<dbReference type="InterPro" id="IPR036259">
    <property type="entry name" value="MFS_trans_sf"/>
</dbReference>
<keyword evidence="3 5" id="KW-1133">Transmembrane helix</keyword>
<feature type="transmembrane region" description="Helical" evidence="5">
    <location>
        <begin position="65"/>
        <end position="88"/>
    </location>
</feature>
<feature type="transmembrane region" description="Helical" evidence="5">
    <location>
        <begin position="100"/>
        <end position="120"/>
    </location>
</feature>
<dbReference type="GO" id="GO:0005886">
    <property type="term" value="C:plasma membrane"/>
    <property type="evidence" value="ECO:0007669"/>
    <property type="project" value="UniProtKB-SubCell"/>
</dbReference>
<dbReference type="SUPFAM" id="SSF103473">
    <property type="entry name" value="MFS general substrate transporter"/>
    <property type="match status" value="1"/>
</dbReference>
<evidence type="ECO:0000259" key="6">
    <source>
        <dbReference type="PROSITE" id="PS50850"/>
    </source>
</evidence>
<feature type="transmembrane region" description="Helical" evidence="5">
    <location>
        <begin position="375"/>
        <end position="397"/>
    </location>
</feature>
<dbReference type="RefSeq" id="WP_128640382.1">
    <property type="nucleotide sequence ID" value="NZ_CP008947.1"/>
</dbReference>
<accession>A0A076EM10</accession>
<dbReference type="AlphaFoldDB" id="A0A076EM10"/>
<feature type="transmembrane region" description="Helical" evidence="5">
    <location>
        <begin position="190"/>
        <end position="208"/>
    </location>
</feature>
<feature type="transmembrane region" description="Helical" evidence="5">
    <location>
        <begin position="280"/>
        <end position="300"/>
    </location>
</feature>
<dbReference type="EMBL" id="CP008947">
    <property type="protein sequence ID" value="AII07185.1"/>
    <property type="molecule type" value="Genomic_DNA"/>
</dbReference>
<dbReference type="InterPro" id="IPR011701">
    <property type="entry name" value="MFS"/>
</dbReference>
<dbReference type="eggNOG" id="COG2211">
    <property type="taxonomic scope" value="Bacteria"/>
</dbReference>
<dbReference type="PROSITE" id="PS00216">
    <property type="entry name" value="SUGAR_TRANSPORT_1"/>
    <property type="match status" value="1"/>
</dbReference>
<feature type="transmembrane region" description="Helical" evidence="5">
    <location>
        <begin position="312"/>
        <end position="330"/>
    </location>
</feature>
<feature type="transmembrane region" description="Helical" evidence="5">
    <location>
        <begin position="336"/>
        <end position="363"/>
    </location>
</feature>
<keyword evidence="2 5" id="KW-0812">Transmembrane</keyword>
<feature type="transmembrane region" description="Helical" evidence="5">
    <location>
        <begin position="27"/>
        <end position="53"/>
    </location>
</feature>
<feature type="transmembrane region" description="Helical" evidence="5">
    <location>
        <begin position="246"/>
        <end position="268"/>
    </location>
</feature>
<evidence type="ECO:0000256" key="2">
    <source>
        <dbReference type="ARBA" id="ARBA00022692"/>
    </source>
</evidence>
<evidence type="ECO:0000313" key="7">
    <source>
        <dbReference type="EMBL" id="AII07185.1"/>
    </source>
</evidence>
<comment type="subcellular location">
    <subcellularLocation>
        <location evidence="1">Cell membrane</location>
        <topology evidence="1">Multi-pass membrane protein</topology>
    </subcellularLocation>
</comment>
<dbReference type="Gene3D" id="1.20.1250.20">
    <property type="entry name" value="MFS general substrate transporter like domains"/>
    <property type="match status" value="2"/>
</dbReference>
<protein>
    <submittedName>
        <fullName evidence="7">MFS transporter</fullName>
    </submittedName>
</protein>
<dbReference type="InterPro" id="IPR020846">
    <property type="entry name" value="MFS_dom"/>
</dbReference>
<evidence type="ECO:0000256" key="5">
    <source>
        <dbReference type="SAM" id="Phobius"/>
    </source>
</evidence>
<keyword evidence="4 5" id="KW-0472">Membrane</keyword>
<sequence length="427" mass="44008">MATVRSTHPSPAHLGHPSAVTAPSPRYIVPALVVGAFGVYFGSLTPTIITLSIRIFGVDAEGKTLGLSTVVLIGALVALASIPLFGSLSDRTTSRLGRRTPWLIGGALVALAGLTVIALATTVAAIAAGWALAQLGYSAALAGFVALIPDFVPDHLRARLSGMIGFVTAFAVLAGVTLGSRLADHPVPMMIIPGIAAVVCLAVVAVVIRGADSGVDPATLQPYSFREFASSYWINPIRHADFALNWISRFLFGLAMVGLTTYATYFLVDAAGLGITDAAAEYAHATAVTTPVSIVSFLLAGFLSDKLGRRKAFVAVASFLTGGALVYLAVNPHVGGFLLAFVAFTIGQACYLTVDIAIAAAVVPDVRQTAKAMSVYQVAATLPYAVVPLIGAVLLPLTGNNYALLFCILAACAAVAGAAVLFVRSIR</sequence>
<feature type="transmembrane region" description="Helical" evidence="5">
    <location>
        <begin position="126"/>
        <end position="148"/>
    </location>
</feature>
<dbReference type="PANTHER" id="PTHR23528:SF1">
    <property type="entry name" value="MAJOR FACILITATOR SUPERFAMILY (MFS) PROFILE DOMAIN-CONTAINING PROTEIN"/>
    <property type="match status" value="1"/>
</dbReference>
<dbReference type="Pfam" id="PF07690">
    <property type="entry name" value="MFS_1"/>
    <property type="match status" value="1"/>
</dbReference>